<dbReference type="Gene3D" id="3.30.420.10">
    <property type="entry name" value="Ribonuclease H-like superfamily/Ribonuclease H"/>
    <property type="match status" value="1"/>
</dbReference>
<dbReference type="GO" id="GO:0006261">
    <property type="term" value="P:DNA-templated DNA replication"/>
    <property type="evidence" value="ECO:0007669"/>
    <property type="project" value="UniProtKB-UniRule"/>
</dbReference>
<dbReference type="EC" id="2.7.7.7" evidence="2 15"/>
<feature type="domain" description="5'-3' exonuclease" evidence="18">
    <location>
        <begin position="5"/>
        <end position="269"/>
    </location>
</feature>
<dbReference type="GO" id="GO:0008408">
    <property type="term" value="F:3'-5' exonuclease activity"/>
    <property type="evidence" value="ECO:0007669"/>
    <property type="project" value="InterPro"/>
</dbReference>
<accession>B8I3Y7</accession>
<evidence type="ECO:0000259" key="17">
    <source>
        <dbReference type="SMART" id="SM00474"/>
    </source>
</evidence>
<dbReference type="NCBIfam" id="TIGR00593">
    <property type="entry name" value="pola"/>
    <property type="match status" value="1"/>
</dbReference>
<dbReference type="GO" id="GO:0008409">
    <property type="term" value="F:5'-3' exonuclease activity"/>
    <property type="evidence" value="ECO:0007669"/>
    <property type="project" value="InterPro"/>
</dbReference>
<dbReference type="STRING" id="394503.Ccel_2075"/>
<evidence type="ECO:0000256" key="10">
    <source>
        <dbReference type="ARBA" id="ARBA00022839"/>
    </source>
</evidence>
<dbReference type="PANTHER" id="PTHR10133">
    <property type="entry name" value="DNA POLYMERASE I"/>
    <property type="match status" value="1"/>
</dbReference>
<comment type="similarity">
    <text evidence="1 16">Belongs to the DNA polymerase type-A family.</text>
</comment>
<dbReference type="SMART" id="SM00474">
    <property type="entry name" value="35EXOc"/>
    <property type="match status" value="1"/>
</dbReference>
<dbReference type="InterPro" id="IPR020045">
    <property type="entry name" value="DNA_polI_H3TH"/>
</dbReference>
<evidence type="ECO:0000256" key="9">
    <source>
        <dbReference type="ARBA" id="ARBA00022801"/>
    </source>
</evidence>
<keyword evidence="12 16" id="KW-0238">DNA-binding</keyword>
<keyword evidence="13 16" id="KW-0234">DNA repair</keyword>
<dbReference type="PANTHER" id="PTHR10133:SF27">
    <property type="entry name" value="DNA POLYMERASE NU"/>
    <property type="match status" value="1"/>
</dbReference>
<dbReference type="SUPFAM" id="SSF47807">
    <property type="entry name" value="5' to 3' exonuclease, C-terminal subdomain"/>
    <property type="match status" value="1"/>
</dbReference>
<evidence type="ECO:0000256" key="14">
    <source>
        <dbReference type="ARBA" id="ARBA00049244"/>
    </source>
</evidence>
<dbReference type="PROSITE" id="PS00447">
    <property type="entry name" value="DNA_POLYMERASE_A"/>
    <property type="match status" value="1"/>
</dbReference>
<dbReference type="InterPro" id="IPR002421">
    <property type="entry name" value="5-3_exonuclease"/>
</dbReference>
<dbReference type="CDD" id="cd06140">
    <property type="entry name" value="DNA_polA_I_Bacillus_like_exo"/>
    <property type="match status" value="1"/>
</dbReference>
<dbReference type="PRINTS" id="PR00868">
    <property type="entry name" value="DNAPOLI"/>
</dbReference>
<evidence type="ECO:0000256" key="12">
    <source>
        <dbReference type="ARBA" id="ARBA00023125"/>
    </source>
</evidence>
<dbReference type="InterPro" id="IPR002298">
    <property type="entry name" value="DNA_polymerase_A"/>
</dbReference>
<dbReference type="HOGENOM" id="CLU_004675_0_0_9"/>
<feature type="domain" description="3'-5' exonuclease" evidence="17">
    <location>
        <begin position="310"/>
        <end position="487"/>
    </location>
</feature>
<name>B8I3Y7_RUMCH</name>
<keyword evidence="10" id="KW-0269">Exonuclease</keyword>
<keyword evidence="8 16" id="KW-0227">DNA damage</keyword>
<dbReference type="SUPFAM" id="SSF56672">
    <property type="entry name" value="DNA/RNA polymerases"/>
    <property type="match status" value="1"/>
</dbReference>
<dbReference type="SMART" id="SM00279">
    <property type="entry name" value="HhH2"/>
    <property type="match status" value="1"/>
</dbReference>
<evidence type="ECO:0000256" key="6">
    <source>
        <dbReference type="ARBA" id="ARBA00022705"/>
    </source>
</evidence>
<evidence type="ECO:0000256" key="3">
    <source>
        <dbReference type="ARBA" id="ARBA00020311"/>
    </source>
</evidence>
<dbReference type="InterPro" id="IPR018320">
    <property type="entry name" value="DNA_polymerase_1"/>
</dbReference>
<evidence type="ECO:0000256" key="5">
    <source>
        <dbReference type="ARBA" id="ARBA00022695"/>
    </source>
</evidence>
<evidence type="ECO:0000259" key="19">
    <source>
        <dbReference type="SMART" id="SM00482"/>
    </source>
</evidence>
<keyword evidence="21" id="KW-1185">Reference proteome</keyword>
<organism evidence="20 21">
    <name type="scientific">Ruminiclostridium cellulolyticum (strain ATCC 35319 / DSM 5812 / JCM 6584 / H10)</name>
    <name type="common">Clostridium cellulolyticum</name>
    <dbReference type="NCBI Taxonomy" id="394503"/>
    <lineage>
        <taxon>Bacteria</taxon>
        <taxon>Bacillati</taxon>
        <taxon>Bacillota</taxon>
        <taxon>Clostridia</taxon>
        <taxon>Eubacteriales</taxon>
        <taxon>Oscillospiraceae</taxon>
        <taxon>Ruminiclostridium</taxon>
    </lineage>
</organism>
<evidence type="ECO:0000256" key="8">
    <source>
        <dbReference type="ARBA" id="ARBA00022763"/>
    </source>
</evidence>
<dbReference type="InterPro" id="IPR036279">
    <property type="entry name" value="5-3_exonuclease_C_sf"/>
</dbReference>
<dbReference type="Pfam" id="PF22619">
    <property type="entry name" value="DNA_polI_exo1"/>
    <property type="match status" value="1"/>
</dbReference>
<dbReference type="GO" id="GO:0003677">
    <property type="term" value="F:DNA binding"/>
    <property type="evidence" value="ECO:0007669"/>
    <property type="project" value="UniProtKB-UniRule"/>
</dbReference>
<dbReference type="InterPro" id="IPR036397">
    <property type="entry name" value="RNaseH_sf"/>
</dbReference>
<dbReference type="InterPro" id="IPR001098">
    <property type="entry name" value="DNA-dir_DNA_pol_A_palm_dom"/>
</dbReference>
<dbReference type="Pfam" id="PF02739">
    <property type="entry name" value="5_3_exonuc_N"/>
    <property type="match status" value="1"/>
</dbReference>
<dbReference type="KEGG" id="cce:Ccel_2075"/>
<evidence type="ECO:0000256" key="15">
    <source>
        <dbReference type="NCBIfam" id="TIGR00593"/>
    </source>
</evidence>
<evidence type="ECO:0000256" key="7">
    <source>
        <dbReference type="ARBA" id="ARBA00022722"/>
    </source>
</evidence>
<dbReference type="InterPro" id="IPR019760">
    <property type="entry name" value="DNA-dir_DNA_pol_A_CS"/>
</dbReference>
<dbReference type="Gene3D" id="3.40.50.1010">
    <property type="entry name" value="5'-nuclease"/>
    <property type="match status" value="1"/>
</dbReference>
<dbReference type="Gene3D" id="3.30.70.370">
    <property type="match status" value="1"/>
</dbReference>
<dbReference type="Pfam" id="PF01367">
    <property type="entry name" value="5_3_exonuc"/>
    <property type="match status" value="1"/>
</dbReference>
<comment type="subunit">
    <text evidence="16">Single-chain monomer with multiple functions.</text>
</comment>
<evidence type="ECO:0000256" key="4">
    <source>
        <dbReference type="ARBA" id="ARBA00022679"/>
    </source>
</evidence>
<dbReference type="SUPFAM" id="SSF53098">
    <property type="entry name" value="Ribonuclease H-like"/>
    <property type="match status" value="1"/>
</dbReference>
<dbReference type="InterPro" id="IPR029060">
    <property type="entry name" value="PIN-like_dom_sf"/>
</dbReference>
<dbReference type="AlphaFoldDB" id="B8I3Y7"/>
<gene>
    <name evidence="16" type="primary">polA</name>
    <name evidence="20" type="ordered locus">Ccel_2075</name>
</gene>
<evidence type="ECO:0000256" key="2">
    <source>
        <dbReference type="ARBA" id="ARBA00012417"/>
    </source>
</evidence>
<dbReference type="NCBIfam" id="NF004397">
    <property type="entry name" value="PRK05755.1"/>
    <property type="match status" value="1"/>
</dbReference>
<dbReference type="InterPro" id="IPR008918">
    <property type="entry name" value="HhH2"/>
</dbReference>
<dbReference type="CDD" id="cd08637">
    <property type="entry name" value="DNA_pol_A_pol_I_C"/>
    <property type="match status" value="1"/>
</dbReference>
<dbReference type="RefSeq" id="WP_015925522.1">
    <property type="nucleotide sequence ID" value="NC_011898.1"/>
</dbReference>
<evidence type="ECO:0000313" key="20">
    <source>
        <dbReference type="EMBL" id="ACL76420.1"/>
    </source>
</evidence>
<dbReference type="Proteomes" id="UP000001349">
    <property type="component" value="Chromosome"/>
</dbReference>
<dbReference type="Gene3D" id="1.20.1060.10">
    <property type="entry name" value="Taq DNA Polymerase, Chain T, domain 4"/>
    <property type="match status" value="1"/>
</dbReference>
<keyword evidence="9" id="KW-0378">Hydrolase</keyword>
<dbReference type="FunFam" id="3.40.50.1010:FF:000001">
    <property type="entry name" value="DNA polymerase I"/>
    <property type="match status" value="1"/>
</dbReference>
<dbReference type="InterPro" id="IPR020046">
    <property type="entry name" value="5-3_exonucl_a-hlix_arch_N"/>
</dbReference>
<protein>
    <recommendedName>
        <fullName evidence="3 15">DNA polymerase I</fullName>
        <ecNumber evidence="2 15">2.7.7.7</ecNumber>
    </recommendedName>
</protein>
<evidence type="ECO:0000313" key="21">
    <source>
        <dbReference type="Proteomes" id="UP000001349"/>
    </source>
</evidence>
<feature type="domain" description="DNA-directed DNA polymerase family A palm" evidence="19">
    <location>
        <begin position="653"/>
        <end position="860"/>
    </location>
</feature>
<evidence type="ECO:0000259" key="18">
    <source>
        <dbReference type="SMART" id="SM00475"/>
    </source>
</evidence>
<keyword evidence="5 16" id="KW-0548">Nucleotidyltransferase</keyword>
<keyword evidence="6 16" id="KW-0235">DNA replication</keyword>
<dbReference type="CDD" id="cd09859">
    <property type="entry name" value="PIN_53EXO"/>
    <property type="match status" value="1"/>
</dbReference>
<dbReference type="InterPro" id="IPR043502">
    <property type="entry name" value="DNA/RNA_pol_sf"/>
</dbReference>
<reference evidence="20 21" key="1">
    <citation type="submission" date="2009-01" db="EMBL/GenBank/DDBJ databases">
        <title>Complete sequence of Clostridium cellulolyticum H10.</title>
        <authorList>
            <consortium name="US DOE Joint Genome Institute"/>
            <person name="Lucas S."/>
            <person name="Copeland A."/>
            <person name="Lapidus A."/>
            <person name="Glavina del Rio T."/>
            <person name="Dalin E."/>
            <person name="Tice H."/>
            <person name="Bruce D."/>
            <person name="Goodwin L."/>
            <person name="Pitluck S."/>
            <person name="Chertkov O."/>
            <person name="Saunders E."/>
            <person name="Brettin T."/>
            <person name="Detter J.C."/>
            <person name="Han C."/>
            <person name="Larimer F."/>
            <person name="Land M."/>
            <person name="Hauser L."/>
            <person name="Kyrpides N."/>
            <person name="Ivanova N."/>
            <person name="Zhou J."/>
            <person name="Richardson P."/>
        </authorList>
    </citation>
    <scope>NUCLEOTIDE SEQUENCE [LARGE SCALE GENOMIC DNA]</scope>
    <source>
        <strain evidence="21">ATCC 35319 / DSM 5812 / JCM 6584 / H10</strain>
    </source>
</reference>
<dbReference type="eggNOG" id="COG0749">
    <property type="taxonomic scope" value="Bacteria"/>
</dbReference>
<keyword evidence="4 16" id="KW-0808">Transferase</keyword>
<dbReference type="FunFam" id="1.10.150.20:FF:000003">
    <property type="entry name" value="DNA polymerase I"/>
    <property type="match status" value="1"/>
</dbReference>
<keyword evidence="11 16" id="KW-0239">DNA-directed DNA polymerase</keyword>
<evidence type="ECO:0000256" key="11">
    <source>
        <dbReference type="ARBA" id="ARBA00022932"/>
    </source>
</evidence>
<keyword evidence="7" id="KW-0540">Nuclease</keyword>
<sequence length="896" mass="101716">MNSEDKILVVDGNSILNRAFYGLSRAAMLTTSEGLYTNAVFGFINILSKHLQDENPKYVCVAFDLKAPTFRHKEYDQYKAQRKGMPNELAVQVPIIKQVLDAMNIARVEVEGFEADDILGTVSSYAEKQGMKTILLTGDRDSLQLASNYTRIKLPVTRANKTETDEYDYEKVIEKYGVTPGQLIDVKGLMGDTSDNIPGVPGIGEKTALALIKKFNSLEELYENIDKVDKKGVREKLENNKELAFMCKRLATIYRKVPGVENLNDFARLEIDKEKLYSIFKRLEFKTLIEKFGLENTPFVEATEALKIEHVDVDSISELQSYISVIKLSGMVSVYYHVDPAGSYLDDLCIFACNEEYAPANIIFSEKLTCETVVNELREIFESKDIEKYGHDLKNLYKYLKSHGIELENVIFDTFIAAYILEPTRSTYTISELSEDKLKQSITPVEILYDKHGKRLEQGQDVSSSEVCAAAVNAIYGLTQKLRPIIRDNGQDELYYKIELPLVEVLANMELRGFKVDVENLKAYSKELDSRLVILENEIYMQAGETFNINSPKQLGVILFEKLGLPVGKKTKTGYSTSAEVLEQLSYKHEIVERILEYRQLMKLKSTYADGLLSVLEQDGKIHSNFNQTVTATGRISSTEPNLQNIPVKLEMGRKIRKVFIPTNSDYVLLDADYSQIELRVLAHITGDPNMIEAFINNEDIHTTTASKVFGIPPEEVSSLMRSRAKAVNFGIVYGIGDFSLSKDIGVTKKEARKYIDDYLDKYSKVKEYMSDTVEKGKEFGFVTTLYNRRRYLPELKSSNFNMRSFGERVAMNTPIQGSAADIIKISMVKVYTELKKRKLKSKLILQVHDELIVETEKSELEEVSKLLKDCMENAVQLKVPLTVDVKHGDSWYDTK</sequence>
<evidence type="ECO:0000256" key="13">
    <source>
        <dbReference type="ARBA" id="ARBA00023204"/>
    </source>
</evidence>
<dbReference type="InterPro" id="IPR002562">
    <property type="entry name" value="3'-5'_exonuclease_dom"/>
</dbReference>
<dbReference type="FunFam" id="1.10.150.20:FF:000002">
    <property type="entry name" value="DNA polymerase I"/>
    <property type="match status" value="1"/>
</dbReference>
<dbReference type="CDD" id="cd09898">
    <property type="entry name" value="H3TH_53EXO"/>
    <property type="match status" value="1"/>
</dbReference>
<dbReference type="GO" id="GO:0003887">
    <property type="term" value="F:DNA-directed DNA polymerase activity"/>
    <property type="evidence" value="ECO:0007669"/>
    <property type="project" value="UniProtKB-UniRule"/>
</dbReference>
<dbReference type="Pfam" id="PF00476">
    <property type="entry name" value="DNA_pol_A"/>
    <property type="match status" value="1"/>
</dbReference>
<dbReference type="EMBL" id="CP001348">
    <property type="protein sequence ID" value="ACL76420.1"/>
    <property type="molecule type" value="Genomic_DNA"/>
</dbReference>
<proteinExistence type="inferred from homology"/>
<dbReference type="SMART" id="SM00475">
    <property type="entry name" value="53EXOc"/>
    <property type="match status" value="1"/>
</dbReference>
<dbReference type="GO" id="GO:0006302">
    <property type="term" value="P:double-strand break repair"/>
    <property type="evidence" value="ECO:0007669"/>
    <property type="project" value="TreeGrafter"/>
</dbReference>
<evidence type="ECO:0000256" key="16">
    <source>
        <dbReference type="RuleBase" id="RU004460"/>
    </source>
</evidence>
<comment type="catalytic activity">
    <reaction evidence="14 16">
        <text>DNA(n) + a 2'-deoxyribonucleoside 5'-triphosphate = DNA(n+1) + diphosphate</text>
        <dbReference type="Rhea" id="RHEA:22508"/>
        <dbReference type="Rhea" id="RHEA-COMP:17339"/>
        <dbReference type="Rhea" id="RHEA-COMP:17340"/>
        <dbReference type="ChEBI" id="CHEBI:33019"/>
        <dbReference type="ChEBI" id="CHEBI:61560"/>
        <dbReference type="ChEBI" id="CHEBI:173112"/>
        <dbReference type="EC" id="2.7.7.7"/>
    </reaction>
</comment>
<dbReference type="SMART" id="SM00482">
    <property type="entry name" value="POLAc"/>
    <property type="match status" value="1"/>
</dbReference>
<dbReference type="InterPro" id="IPR012337">
    <property type="entry name" value="RNaseH-like_sf"/>
</dbReference>
<evidence type="ECO:0000256" key="1">
    <source>
        <dbReference type="ARBA" id="ARBA00007705"/>
    </source>
</evidence>
<dbReference type="SUPFAM" id="SSF88723">
    <property type="entry name" value="PIN domain-like"/>
    <property type="match status" value="1"/>
</dbReference>
<dbReference type="Gene3D" id="1.10.150.20">
    <property type="entry name" value="5' to 3' exonuclease, C-terminal subdomain"/>
    <property type="match status" value="2"/>
</dbReference>
<dbReference type="OrthoDB" id="9806424at2"/>
<dbReference type="InterPro" id="IPR054690">
    <property type="entry name" value="DNA_polI_exonuclease"/>
</dbReference>
<dbReference type="FunFam" id="1.20.1060.10:FF:000001">
    <property type="entry name" value="DNA polymerase I"/>
    <property type="match status" value="1"/>
</dbReference>